<dbReference type="OrthoDB" id="9780456at2"/>
<dbReference type="SUPFAM" id="SSF51569">
    <property type="entry name" value="Aldolase"/>
    <property type="match status" value="1"/>
</dbReference>
<dbReference type="Pfam" id="PF00793">
    <property type="entry name" value="DAHP_synth_1"/>
    <property type="match status" value="1"/>
</dbReference>
<protein>
    <submittedName>
        <fullName evidence="3">3-deoxy-7-phosphoheptulonate synthase</fullName>
    </submittedName>
</protein>
<dbReference type="InterPro" id="IPR052899">
    <property type="entry name" value="Class-I_DAHP_synthase"/>
</dbReference>
<organism evidence="3 4">
    <name type="scientific">Secundilactobacillus kimchicus JCM 15530</name>
    <dbReference type="NCBI Taxonomy" id="1302272"/>
    <lineage>
        <taxon>Bacteria</taxon>
        <taxon>Bacillati</taxon>
        <taxon>Bacillota</taxon>
        <taxon>Bacilli</taxon>
        <taxon>Lactobacillales</taxon>
        <taxon>Lactobacillaceae</taxon>
        <taxon>Secundilactobacillus</taxon>
    </lineage>
</organism>
<dbReference type="GO" id="GO:0016740">
    <property type="term" value="F:transferase activity"/>
    <property type="evidence" value="ECO:0007669"/>
    <property type="project" value="UniProtKB-KW"/>
</dbReference>
<dbReference type="NCBIfam" id="TIGR01361">
    <property type="entry name" value="DAHP_synth_Bsub"/>
    <property type="match status" value="1"/>
</dbReference>
<dbReference type="NCBIfam" id="NF006421">
    <property type="entry name" value="PRK08673.1"/>
    <property type="match status" value="1"/>
</dbReference>
<evidence type="ECO:0000313" key="3">
    <source>
        <dbReference type="EMBL" id="KRK47691.1"/>
    </source>
</evidence>
<dbReference type="RefSeq" id="WP_055679923.1">
    <property type="nucleotide sequence ID" value="NZ_AZCX01000006.1"/>
</dbReference>
<reference evidence="3 4" key="1">
    <citation type="journal article" date="2015" name="Genome Announc.">
        <title>Expanding the biotechnology potential of lactobacilli through comparative genomics of 213 strains and associated genera.</title>
        <authorList>
            <person name="Sun Z."/>
            <person name="Harris H.M."/>
            <person name="McCann A."/>
            <person name="Guo C."/>
            <person name="Argimon S."/>
            <person name="Zhang W."/>
            <person name="Yang X."/>
            <person name="Jeffery I.B."/>
            <person name="Cooney J.C."/>
            <person name="Kagawa T.F."/>
            <person name="Liu W."/>
            <person name="Song Y."/>
            <person name="Salvetti E."/>
            <person name="Wrobel A."/>
            <person name="Rasinkangas P."/>
            <person name="Parkhill J."/>
            <person name="Rea M.C."/>
            <person name="O'Sullivan O."/>
            <person name="Ritari J."/>
            <person name="Douillard F.P."/>
            <person name="Paul Ross R."/>
            <person name="Yang R."/>
            <person name="Briner A.E."/>
            <person name="Felis G.E."/>
            <person name="de Vos W.M."/>
            <person name="Barrangou R."/>
            <person name="Klaenhammer T.R."/>
            <person name="Caufield P.W."/>
            <person name="Cui Y."/>
            <person name="Zhang H."/>
            <person name="O'Toole P.W."/>
        </authorList>
    </citation>
    <scope>NUCLEOTIDE SEQUENCE [LARGE SCALE GENOMIC DNA]</scope>
    <source>
        <strain evidence="3 4">JCM 15530</strain>
    </source>
</reference>
<keyword evidence="4" id="KW-1185">Reference proteome</keyword>
<dbReference type="NCBIfam" id="NF009239">
    <property type="entry name" value="PRK12595.1"/>
    <property type="match status" value="1"/>
</dbReference>
<keyword evidence="1" id="KW-0808">Transferase</keyword>
<dbReference type="GO" id="GO:0016832">
    <property type="term" value="F:aldehyde-lyase activity"/>
    <property type="evidence" value="ECO:0007669"/>
    <property type="project" value="InterPro"/>
</dbReference>
<dbReference type="GO" id="GO:0009073">
    <property type="term" value="P:aromatic amino acid family biosynthetic process"/>
    <property type="evidence" value="ECO:0007669"/>
    <property type="project" value="InterPro"/>
</dbReference>
<dbReference type="PANTHER" id="PTHR43018:SF2">
    <property type="entry name" value="PHOSPHO-2-DEHYDRO-3-DEOXYHEPTONATE ALDOLASE"/>
    <property type="match status" value="1"/>
</dbReference>
<evidence type="ECO:0000259" key="2">
    <source>
        <dbReference type="Pfam" id="PF00793"/>
    </source>
</evidence>
<dbReference type="Proteomes" id="UP000050911">
    <property type="component" value="Unassembled WGS sequence"/>
</dbReference>
<dbReference type="AlphaFoldDB" id="A0A0R1HMW5"/>
<dbReference type="Gene3D" id="3.20.20.70">
    <property type="entry name" value="Aldolase class I"/>
    <property type="match status" value="1"/>
</dbReference>
<dbReference type="STRING" id="1302272.FC96_GL002174"/>
<proteinExistence type="predicted"/>
<comment type="caution">
    <text evidence="3">The sequence shown here is derived from an EMBL/GenBank/DDBJ whole genome shotgun (WGS) entry which is preliminary data.</text>
</comment>
<sequence length="339" mass="36396">MIIVLNEKNTQMAQELQQRFNGTNDVFVHRNRVAIQGISAADLTEAERQAADELIEDVPAAVQGSRLLHPEDTVINTAHSVIGGDNFTMMAGPCSVESLEHVTKMAAVAKASGATVLRGGAFKPRTSPYSFQGLGEEGLIALRKAADQYNMDVLTEVMDDEHVKMVAKYTDIFQIGARNMQNFSLLKTVGQTNIPVMLKRGMSATVDDILNAAEYIAAGGNHNIMISERGIRTFDNKYTRNTMDVGVVPVLQKLTHYPVIIDPSHAAGHTEFVTPLALAGTAAGASGLVVEIHDDPAHAFSDGAQALKPNEYKAMADQAYAIRAALTGVPAQVQAEAGR</sequence>
<dbReference type="EMBL" id="AZCX01000006">
    <property type="protein sequence ID" value="KRK47691.1"/>
    <property type="molecule type" value="Genomic_DNA"/>
</dbReference>
<gene>
    <name evidence="3" type="ORF">FC96_GL002174</name>
</gene>
<dbReference type="PANTHER" id="PTHR43018">
    <property type="entry name" value="PHOSPHO-2-DEHYDRO-3-DEOXYHEPTONATE ALDOLASE"/>
    <property type="match status" value="1"/>
</dbReference>
<dbReference type="InterPro" id="IPR013785">
    <property type="entry name" value="Aldolase_TIM"/>
</dbReference>
<evidence type="ECO:0000256" key="1">
    <source>
        <dbReference type="ARBA" id="ARBA00022679"/>
    </source>
</evidence>
<dbReference type="InterPro" id="IPR006218">
    <property type="entry name" value="DAHP1/KDSA"/>
</dbReference>
<name>A0A0R1HMW5_9LACO</name>
<feature type="domain" description="DAHP synthetase I/KDSA" evidence="2">
    <location>
        <begin position="78"/>
        <end position="317"/>
    </location>
</feature>
<dbReference type="InterPro" id="IPR006268">
    <property type="entry name" value="DAHP_syn_2"/>
</dbReference>
<dbReference type="PATRIC" id="fig|1302272.5.peg.2224"/>
<accession>A0A0R1HMW5</accession>
<evidence type="ECO:0000313" key="4">
    <source>
        <dbReference type="Proteomes" id="UP000050911"/>
    </source>
</evidence>